<dbReference type="InterPro" id="IPR005467">
    <property type="entry name" value="His_kinase_dom"/>
</dbReference>
<dbReference type="SMART" id="SM00387">
    <property type="entry name" value="HATPase_c"/>
    <property type="match status" value="1"/>
</dbReference>
<organism evidence="15 16">
    <name type="scientific">Paenibacillus filicis</name>
    <dbReference type="NCBI Taxonomy" id="669464"/>
    <lineage>
        <taxon>Bacteria</taxon>
        <taxon>Bacillati</taxon>
        <taxon>Bacillota</taxon>
        <taxon>Bacilli</taxon>
        <taxon>Bacillales</taxon>
        <taxon>Paenibacillaceae</taxon>
        <taxon>Paenibacillus</taxon>
    </lineage>
</organism>
<keyword evidence="4" id="KW-1003">Cell membrane</keyword>
<keyword evidence="8" id="KW-0418">Kinase</keyword>
<keyword evidence="16" id="KW-1185">Reference proteome</keyword>
<comment type="caution">
    <text evidence="15">The sequence shown here is derived from an EMBL/GenBank/DDBJ whole genome shotgun (WGS) entry which is preliminary data.</text>
</comment>
<keyword evidence="10" id="KW-0902">Two-component regulatory system</keyword>
<dbReference type="SUPFAM" id="SSF55874">
    <property type="entry name" value="ATPase domain of HSP90 chaperone/DNA topoisomerase II/histidine kinase"/>
    <property type="match status" value="1"/>
</dbReference>
<evidence type="ECO:0000256" key="10">
    <source>
        <dbReference type="ARBA" id="ARBA00023012"/>
    </source>
</evidence>
<keyword evidence="9 15" id="KW-0067">ATP-binding</keyword>
<keyword evidence="12" id="KW-1133">Transmembrane helix</keyword>
<evidence type="ECO:0000256" key="8">
    <source>
        <dbReference type="ARBA" id="ARBA00022777"/>
    </source>
</evidence>
<keyword evidence="6" id="KW-0808">Transferase</keyword>
<dbReference type="CDD" id="cd00082">
    <property type="entry name" value="HisKA"/>
    <property type="match status" value="1"/>
</dbReference>
<keyword evidence="5" id="KW-0597">Phosphoprotein</keyword>
<dbReference type="PANTHER" id="PTHR45453:SF1">
    <property type="entry name" value="PHOSPHATE REGULON SENSOR PROTEIN PHOR"/>
    <property type="match status" value="1"/>
</dbReference>
<dbReference type="GO" id="GO:0005524">
    <property type="term" value="F:ATP binding"/>
    <property type="evidence" value="ECO:0007669"/>
    <property type="project" value="UniProtKB-KW"/>
</dbReference>
<evidence type="ECO:0000313" key="15">
    <source>
        <dbReference type="EMBL" id="MEK8131575.1"/>
    </source>
</evidence>
<dbReference type="InterPro" id="IPR036890">
    <property type="entry name" value="HATPase_C_sf"/>
</dbReference>
<dbReference type="RefSeq" id="WP_341418710.1">
    <property type="nucleotide sequence ID" value="NZ_JBBPCC010000022.1"/>
</dbReference>
<evidence type="ECO:0000256" key="9">
    <source>
        <dbReference type="ARBA" id="ARBA00022840"/>
    </source>
</evidence>
<dbReference type="InterPro" id="IPR004358">
    <property type="entry name" value="Sig_transdc_His_kin-like_C"/>
</dbReference>
<dbReference type="Pfam" id="PF00512">
    <property type="entry name" value="HisKA"/>
    <property type="match status" value="1"/>
</dbReference>
<dbReference type="SMART" id="SM00304">
    <property type="entry name" value="HAMP"/>
    <property type="match status" value="1"/>
</dbReference>
<dbReference type="Gene3D" id="1.10.287.130">
    <property type="match status" value="1"/>
</dbReference>
<evidence type="ECO:0000256" key="3">
    <source>
        <dbReference type="ARBA" id="ARBA00012438"/>
    </source>
</evidence>
<dbReference type="InterPro" id="IPR003660">
    <property type="entry name" value="HAMP_dom"/>
</dbReference>
<name>A0ABU9DRT7_9BACL</name>
<keyword evidence="11 12" id="KW-0472">Membrane</keyword>
<feature type="domain" description="Histidine kinase" evidence="13">
    <location>
        <begin position="146"/>
        <end position="359"/>
    </location>
</feature>
<evidence type="ECO:0000259" key="14">
    <source>
        <dbReference type="PROSITE" id="PS50885"/>
    </source>
</evidence>
<dbReference type="SUPFAM" id="SSF158472">
    <property type="entry name" value="HAMP domain-like"/>
    <property type="match status" value="1"/>
</dbReference>
<reference evidence="15 16" key="1">
    <citation type="submission" date="2024-04" db="EMBL/GenBank/DDBJ databases">
        <title>draft genome sequnece of Paenibacillus filicis.</title>
        <authorList>
            <person name="Kim D.-U."/>
        </authorList>
    </citation>
    <scope>NUCLEOTIDE SEQUENCE [LARGE SCALE GENOMIC DNA]</scope>
    <source>
        <strain evidence="15 16">KACC14197</strain>
    </source>
</reference>
<protein>
    <recommendedName>
        <fullName evidence="3">histidine kinase</fullName>
        <ecNumber evidence="3">2.7.13.3</ecNumber>
    </recommendedName>
</protein>
<sequence length="362" mass="39447">MMRKLSVKVSLLLLAFTAVILIMATAVWVANVHYHFAMFQQEQPVHDSAAMTDWGGHLELAILQSVLWTLAGALAVTLILSILAARRITAPLIEMKSAAATMAHGKFTARTVVRSGDELGQLGQAINDLAGRLQHQEELRNAMTDNVAHELRTPLAALKSQLAALRDGIWQPTPERLQACCEEIDRLTLLVQDLQELNELEGSGFSLRSQHVDLGVVMTESVAAVQAAFLEKELQLQLRQAQVPLIQGDPNRLKQVVLNLLSNAAKYTPTGARVTVSLEHDRQHIRVAVSNSGTHIEPSDLPYLFERLYRGEKSRSRASGGSGIGLALAKAIVEAHGGEIWAENQPGGVSFIFHLPIPAVSL</sequence>
<dbReference type="CDD" id="cd06225">
    <property type="entry name" value="HAMP"/>
    <property type="match status" value="1"/>
</dbReference>
<gene>
    <name evidence="15" type="ORF">WMW72_27065</name>
</gene>
<evidence type="ECO:0000256" key="2">
    <source>
        <dbReference type="ARBA" id="ARBA00004651"/>
    </source>
</evidence>
<dbReference type="PROSITE" id="PS50109">
    <property type="entry name" value="HIS_KIN"/>
    <property type="match status" value="1"/>
</dbReference>
<dbReference type="SUPFAM" id="SSF47384">
    <property type="entry name" value="Homodimeric domain of signal transducing histidine kinase"/>
    <property type="match status" value="1"/>
</dbReference>
<comment type="subcellular location">
    <subcellularLocation>
        <location evidence="2">Cell membrane</location>
        <topology evidence="2">Multi-pass membrane protein</topology>
    </subcellularLocation>
</comment>
<dbReference type="InterPro" id="IPR050351">
    <property type="entry name" value="BphY/WalK/GraS-like"/>
</dbReference>
<dbReference type="InterPro" id="IPR003594">
    <property type="entry name" value="HATPase_dom"/>
</dbReference>
<evidence type="ECO:0000256" key="12">
    <source>
        <dbReference type="SAM" id="Phobius"/>
    </source>
</evidence>
<evidence type="ECO:0000256" key="7">
    <source>
        <dbReference type="ARBA" id="ARBA00022741"/>
    </source>
</evidence>
<dbReference type="InterPro" id="IPR036097">
    <property type="entry name" value="HisK_dim/P_sf"/>
</dbReference>
<dbReference type="PROSITE" id="PS50885">
    <property type="entry name" value="HAMP"/>
    <property type="match status" value="1"/>
</dbReference>
<dbReference type="Proteomes" id="UP001469365">
    <property type="component" value="Unassembled WGS sequence"/>
</dbReference>
<evidence type="ECO:0000256" key="5">
    <source>
        <dbReference type="ARBA" id="ARBA00022553"/>
    </source>
</evidence>
<evidence type="ECO:0000256" key="6">
    <source>
        <dbReference type="ARBA" id="ARBA00022679"/>
    </source>
</evidence>
<evidence type="ECO:0000313" key="16">
    <source>
        <dbReference type="Proteomes" id="UP001469365"/>
    </source>
</evidence>
<dbReference type="PRINTS" id="PR00344">
    <property type="entry name" value="BCTRLSENSOR"/>
</dbReference>
<evidence type="ECO:0000256" key="11">
    <source>
        <dbReference type="ARBA" id="ARBA00023136"/>
    </source>
</evidence>
<proteinExistence type="predicted"/>
<evidence type="ECO:0000259" key="13">
    <source>
        <dbReference type="PROSITE" id="PS50109"/>
    </source>
</evidence>
<dbReference type="EC" id="2.7.13.3" evidence="3"/>
<accession>A0ABU9DRT7</accession>
<feature type="domain" description="HAMP" evidence="14">
    <location>
        <begin position="86"/>
        <end position="138"/>
    </location>
</feature>
<feature type="transmembrane region" description="Helical" evidence="12">
    <location>
        <begin position="61"/>
        <end position="85"/>
    </location>
</feature>
<evidence type="ECO:0000256" key="1">
    <source>
        <dbReference type="ARBA" id="ARBA00000085"/>
    </source>
</evidence>
<dbReference type="InterPro" id="IPR003661">
    <property type="entry name" value="HisK_dim/P_dom"/>
</dbReference>
<dbReference type="PANTHER" id="PTHR45453">
    <property type="entry name" value="PHOSPHATE REGULON SENSOR PROTEIN PHOR"/>
    <property type="match status" value="1"/>
</dbReference>
<dbReference type="Gene3D" id="3.30.565.10">
    <property type="entry name" value="Histidine kinase-like ATPase, C-terminal domain"/>
    <property type="match status" value="1"/>
</dbReference>
<dbReference type="Pfam" id="PF02518">
    <property type="entry name" value="HATPase_c"/>
    <property type="match status" value="1"/>
</dbReference>
<dbReference type="Pfam" id="PF00672">
    <property type="entry name" value="HAMP"/>
    <property type="match status" value="1"/>
</dbReference>
<keyword evidence="12" id="KW-0812">Transmembrane</keyword>
<keyword evidence="7" id="KW-0547">Nucleotide-binding</keyword>
<comment type="catalytic activity">
    <reaction evidence="1">
        <text>ATP + protein L-histidine = ADP + protein N-phospho-L-histidine.</text>
        <dbReference type="EC" id="2.7.13.3"/>
    </reaction>
</comment>
<dbReference type="EMBL" id="JBBPCC010000022">
    <property type="protein sequence ID" value="MEK8131575.1"/>
    <property type="molecule type" value="Genomic_DNA"/>
</dbReference>
<dbReference type="SMART" id="SM00388">
    <property type="entry name" value="HisKA"/>
    <property type="match status" value="1"/>
</dbReference>
<evidence type="ECO:0000256" key="4">
    <source>
        <dbReference type="ARBA" id="ARBA00022475"/>
    </source>
</evidence>
<dbReference type="Gene3D" id="6.10.340.10">
    <property type="match status" value="1"/>
</dbReference>